<sequence length="166" mass="17693">MVAGASGKSALAAVVAADAVGAVAETAFAAAVAAKGAVTTATASMVTAKNSWNLVGWMLVATVIGARETAPQSITWDCYKPIIHEAVDKPAEPMLLTALVSRPMVVRVGTSNKTTSIDFPDIEMRMLLVSCTSYRASHYLGARLRIMRRGWRNEFLESACVQRGYQ</sequence>
<protein>
    <submittedName>
        <fullName evidence="1">Uncharacterized protein</fullName>
    </submittedName>
</protein>
<dbReference type="AlphaFoldDB" id="W9IXX7"/>
<dbReference type="EMBL" id="JH717840">
    <property type="protein sequence ID" value="EWY97519.1"/>
    <property type="molecule type" value="Genomic_DNA"/>
</dbReference>
<dbReference type="Proteomes" id="UP000030753">
    <property type="component" value="Unassembled WGS sequence"/>
</dbReference>
<organism evidence="1 2">
    <name type="scientific">Fusarium oxysporum NRRL 32931</name>
    <dbReference type="NCBI Taxonomy" id="660029"/>
    <lineage>
        <taxon>Eukaryota</taxon>
        <taxon>Fungi</taxon>
        <taxon>Dikarya</taxon>
        <taxon>Ascomycota</taxon>
        <taxon>Pezizomycotina</taxon>
        <taxon>Sordariomycetes</taxon>
        <taxon>Hypocreomycetidae</taxon>
        <taxon>Hypocreales</taxon>
        <taxon>Nectriaceae</taxon>
        <taxon>Fusarium</taxon>
        <taxon>Fusarium oxysporum species complex</taxon>
    </lineage>
</organism>
<accession>W9IXX7</accession>
<evidence type="ECO:0000313" key="1">
    <source>
        <dbReference type="EMBL" id="EWY97519.1"/>
    </source>
</evidence>
<name>W9IXX7_FUSOX</name>
<dbReference type="HOGENOM" id="CLU_1602775_0_0_1"/>
<gene>
    <name evidence="1" type="ORF">FOYG_02351</name>
</gene>
<evidence type="ECO:0000313" key="2">
    <source>
        <dbReference type="Proteomes" id="UP000030753"/>
    </source>
</evidence>
<reference evidence="1 2" key="1">
    <citation type="submission" date="2011-06" db="EMBL/GenBank/DDBJ databases">
        <title>The Genome Sequence of Fusarium oxysporum FOSC 3-a.</title>
        <authorList>
            <consortium name="The Broad Institute Genome Sequencing Platform"/>
            <person name="Ma L.-J."/>
            <person name="Gale L.R."/>
            <person name="Schwartz D.C."/>
            <person name="Zhou S."/>
            <person name="Corby-Kistler H."/>
            <person name="Young S.K."/>
            <person name="Zeng Q."/>
            <person name="Gargeya S."/>
            <person name="Fitzgerald M."/>
            <person name="Haas B."/>
            <person name="Abouelleil A."/>
            <person name="Alvarado L."/>
            <person name="Arachchi H.M."/>
            <person name="Berlin A."/>
            <person name="Brown A."/>
            <person name="Chapman S.B."/>
            <person name="Chen Z."/>
            <person name="Dunbar C."/>
            <person name="Freedman E."/>
            <person name="Gearin G."/>
            <person name="Gellesch M."/>
            <person name="Goldberg J."/>
            <person name="Griggs A."/>
            <person name="Gujja S."/>
            <person name="Heiman D."/>
            <person name="Howarth C."/>
            <person name="Larson L."/>
            <person name="Lui A."/>
            <person name="MacDonald P.J.P."/>
            <person name="Mehta T."/>
            <person name="Montmayeur A."/>
            <person name="Murphy C."/>
            <person name="Neiman D."/>
            <person name="Pearson M."/>
            <person name="Priest M."/>
            <person name="Roberts A."/>
            <person name="Saif S."/>
            <person name="Shea T."/>
            <person name="Shenoy N."/>
            <person name="Sisk P."/>
            <person name="Stolte C."/>
            <person name="Sykes S."/>
            <person name="Wortman J."/>
            <person name="Nusbaum C."/>
            <person name="Birren B."/>
        </authorList>
    </citation>
    <scope>NUCLEOTIDE SEQUENCE [LARGE SCALE GENOMIC DNA]</scope>
    <source>
        <strain evidence="2">FOSC 3-a</strain>
    </source>
</reference>
<proteinExistence type="predicted"/>
<dbReference type="OrthoDB" id="3553439at2759"/>